<dbReference type="RefSeq" id="WP_059283136.1">
    <property type="nucleotide sequence ID" value="NZ_LDYG01000031.1"/>
</dbReference>
<evidence type="ECO:0000256" key="6">
    <source>
        <dbReference type="SAM" id="Phobius"/>
    </source>
</evidence>
<keyword evidence="3 6" id="KW-0812">Transmembrane</keyword>
<dbReference type="PANTHER" id="PTHR30619:SF1">
    <property type="entry name" value="RECOMBINATION PROTEIN 2"/>
    <property type="match status" value="1"/>
</dbReference>
<evidence type="ECO:0000256" key="1">
    <source>
        <dbReference type="ARBA" id="ARBA00004651"/>
    </source>
</evidence>
<dbReference type="EMBL" id="LDYG01000031">
    <property type="protein sequence ID" value="KUP06047.1"/>
    <property type="molecule type" value="Genomic_DNA"/>
</dbReference>
<feature type="transmembrane region" description="Helical" evidence="6">
    <location>
        <begin position="429"/>
        <end position="447"/>
    </location>
</feature>
<dbReference type="CDD" id="cd07731">
    <property type="entry name" value="ComA-like_MBL-fold"/>
    <property type="match status" value="1"/>
</dbReference>
<feature type="transmembrane region" description="Helical" evidence="6">
    <location>
        <begin position="368"/>
        <end position="391"/>
    </location>
</feature>
<evidence type="ECO:0000256" key="2">
    <source>
        <dbReference type="ARBA" id="ARBA00022475"/>
    </source>
</evidence>
<dbReference type="PANTHER" id="PTHR30619">
    <property type="entry name" value="DNA INTERNALIZATION/COMPETENCE PROTEIN COMEC/REC2"/>
    <property type="match status" value="1"/>
</dbReference>
<gene>
    <name evidence="8" type="ORF">Q75_10350</name>
</gene>
<feature type="transmembrane region" description="Helical" evidence="6">
    <location>
        <begin position="209"/>
        <end position="232"/>
    </location>
</feature>
<keyword evidence="9" id="KW-1185">Reference proteome</keyword>
<evidence type="ECO:0000313" key="8">
    <source>
        <dbReference type="EMBL" id="KUP06047.1"/>
    </source>
</evidence>
<dbReference type="SMART" id="SM00849">
    <property type="entry name" value="Lactamase_B"/>
    <property type="match status" value="1"/>
</dbReference>
<dbReference type="Pfam" id="PF00753">
    <property type="entry name" value="Lactamase_B"/>
    <property type="match status" value="1"/>
</dbReference>
<organism evidence="8 9">
    <name type="scientific">Bacillus coahuilensis p1.1.43</name>
    <dbReference type="NCBI Taxonomy" id="1150625"/>
    <lineage>
        <taxon>Bacteria</taxon>
        <taxon>Bacillati</taxon>
        <taxon>Bacillota</taxon>
        <taxon>Bacilli</taxon>
        <taxon>Bacillales</taxon>
        <taxon>Bacillaceae</taxon>
        <taxon>Bacillus</taxon>
    </lineage>
</organism>
<feature type="transmembrane region" description="Helical" evidence="6">
    <location>
        <begin position="269"/>
        <end position="294"/>
    </location>
</feature>
<evidence type="ECO:0000259" key="7">
    <source>
        <dbReference type="SMART" id="SM00849"/>
    </source>
</evidence>
<feature type="transmembrane region" description="Helical" evidence="6">
    <location>
        <begin position="6"/>
        <end position="22"/>
    </location>
</feature>
<keyword evidence="2" id="KW-1003">Cell membrane</keyword>
<evidence type="ECO:0000256" key="5">
    <source>
        <dbReference type="ARBA" id="ARBA00023136"/>
    </source>
</evidence>
<dbReference type="Pfam" id="PF13567">
    <property type="entry name" value="DUF4131"/>
    <property type="match status" value="1"/>
</dbReference>
<dbReference type="NCBIfam" id="TIGR00361">
    <property type="entry name" value="ComEC_Rec2"/>
    <property type="match status" value="1"/>
</dbReference>
<feature type="transmembrane region" description="Helical" evidence="6">
    <location>
        <begin position="306"/>
        <end position="326"/>
    </location>
</feature>
<dbReference type="InterPro" id="IPR035681">
    <property type="entry name" value="ComA-like_MBL"/>
</dbReference>
<feature type="domain" description="Metallo-beta-lactamase" evidence="7">
    <location>
        <begin position="476"/>
        <end position="690"/>
    </location>
</feature>
<dbReference type="STRING" id="1150625.Q75_10350"/>
<dbReference type="NCBIfam" id="TIGR00360">
    <property type="entry name" value="ComEC_N-term"/>
    <property type="match status" value="1"/>
</dbReference>
<keyword evidence="4 6" id="KW-1133">Transmembrane helix</keyword>
<dbReference type="GO" id="GO:0005886">
    <property type="term" value="C:plasma membrane"/>
    <property type="evidence" value="ECO:0007669"/>
    <property type="project" value="UniProtKB-SubCell"/>
</dbReference>
<dbReference type="InterPro" id="IPR004797">
    <property type="entry name" value="Competence_ComEC/Rec2"/>
</dbReference>
<feature type="transmembrane region" description="Helical" evidence="6">
    <location>
        <begin position="332"/>
        <end position="356"/>
    </location>
</feature>
<dbReference type="InterPro" id="IPR001279">
    <property type="entry name" value="Metallo-B-lactamas"/>
</dbReference>
<comment type="caution">
    <text evidence="8">The sequence shown here is derived from an EMBL/GenBank/DDBJ whole genome shotgun (WGS) entry which is preliminary data.</text>
</comment>
<feature type="transmembrane region" description="Helical" evidence="6">
    <location>
        <begin position="29"/>
        <end position="45"/>
    </location>
</feature>
<feature type="transmembrane region" description="Helical" evidence="6">
    <location>
        <begin position="244"/>
        <end position="263"/>
    </location>
</feature>
<dbReference type="InterPro" id="IPR004477">
    <property type="entry name" value="ComEC_N"/>
</dbReference>
<sequence length="737" mass="82776">MILHIQGGIILLLFSIYISFLLKPSFTTLLLAATIAVFGSVMYFFEETENNTELTGQEQSLLLDISSPLLATSYGFKGESTAQSGEKIALRLYTDEEIDLQSLVGKCLLEGHLQEPEGARNDHGFNYEKFLYYENVHWIFEVKRITYCEPLNSFWLQDTYRQISEWRIHQIERIEGIFGYSVPLVQALVFGHREGIEESILDAYQEIGVIHLLAISGLHVSVITVWLFLLFIRLGITKEWAKGFLLIVLPLYVLLTGAAPPVIRASSMAMLLFFFSFMRFKIAMIDLVSITFLLQLILSPYEIMTVSFQLTYMVCYALVLSAPKILTNTGSYMYSMLTISITSFLGSLPILVNTFFEVSLIGLLVNVVYVPLFTVILLPLSLFCYLCTLLSTSWAEIPIRLLNSIVQWTDSLTLWISERRVTTFITGKLNLMEMIGLILGVIAFYIFWEKKRLLGLLLISLSLMFYVVVDERLDNKGYVYIVDVGQGDSIIIDLPRNEGVIMIDTGGIVSFGEEIERASIYKLTLDQFLNSKGIGAIDLLLLTHGDYDHIGGAKDLILDRKVKELVYSTGSEKVEEMQKILKVAETRGVIHRPIRAPFKWETPSSTFQLLHPSDDQYEGNNDSLVILAELGGVKWLFTGDLESEGESVITKKYEIDADVLKVGHHGSHTSTSLSFLKEVSPEYAIISAGKNNSFGHPHKDVVERLKAEGVTILSTRENGGITYTFTGSGGTFSTVHP</sequence>
<dbReference type="PATRIC" id="fig|1150625.3.peg.2205"/>
<evidence type="ECO:0000256" key="3">
    <source>
        <dbReference type="ARBA" id="ARBA00022692"/>
    </source>
</evidence>
<proteinExistence type="predicted"/>
<dbReference type="SUPFAM" id="SSF56281">
    <property type="entry name" value="Metallo-hydrolase/oxidoreductase"/>
    <property type="match status" value="1"/>
</dbReference>
<keyword evidence="5 6" id="KW-0472">Membrane</keyword>
<dbReference type="InterPro" id="IPR036866">
    <property type="entry name" value="RibonucZ/Hydroxyglut_hydro"/>
</dbReference>
<dbReference type="AlphaFoldDB" id="A0A147K7L7"/>
<name>A0A147K7L7_9BACI</name>
<evidence type="ECO:0000256" key="4">
    <source>
        <dbReference type="ARBA" id="ARBA00022989"/>
    </source>
</evidence>
<dbReference type="InterPro" id="IPR052159">
    <property type="entry name" value="Competence_DNA_uptake"/>
</dbReference>
<evidence type="ECO:0000313" key="9">
    <source>
        <dbReference type="Proteomes" id="UP000074108"/>
    </source>
</evidence>
<accession>A0A147K7L7</accession>
<protein>
    <recommendedName>
        <fullName evidence="7">Metallo-beta-lactamase domain-containing protein</fullName>
    </recommendedName>
</protein>
<reference evidence="8 9" key="1">
    <citation type="journal article" date="2016" name="Front. Microbiol.">
        <title>Microevolution Analysis of Bacillus coahuilensis Unveils Differences in Phosphorus Acquisition Strategies and Their Regulation.</title>
        <authorList>
            <person name="Gomez-Lunar Z."/>
            <person name="Hernandez-Gonzalez I."/>
            <person name="Rodriguez-Torres M.D."/>
            <person name="Souza V."/>
            <person name="Olmedo-Alvarez G."/>
        </authorList>
    </citation>
    <scope>NUCLEOTIDE SEQUENCE [LARGE SCALE GENOMIC DNA]</scope>
    <source>
        <strain evidence="9">p1.1.43</strain>
    </source>
</reference>
<dbReference type="Gene3D" id="3.60.15.10">
    <property type="entry name" value="Ribonuclease Z/Hydroxyacylglutathione hydrolase-like"/>
    <property type="match status" value="1"/>
</dbReference>
<dbReference type="InterPro" id="IPR025405">
    <property type="entry name" value="DUF4131"/>
</dbReference>
<dbReference type="Proteomes" id="UP000074108">
    <property type="component" value="Unassembled WGS sequence"/>
</dbReference>
<dbReference type="GO" id="GO:0030420">
    <property type="term" value="P:establishment of competence for transformation"/>
    <property type="evidence" value="ECO:0007669"/>
    <property type="project" value="InterPro"/>
</dbReference>
<comment type="subcellular location">
    <subcellularLocation>
        <location evidence="1">Cell membrane</location>
        <topology evidence="1">Multi-pass membrane protein</topology>
    </subcellularLocation>
</comment>
<dbReference type="Pfam" id="PF03772">
    <property type="entry name" value="Competence"/>
    <property type="match status" value="1"/>
</dbReference>